<feature type="region of interest" description="Disordered" evidence="1">
    <location>
        <begin position="1"/>
        <end position="95"/>
    </location>
</feature>
<feature type="domain" description="Piwi" evidence="2">
    <location>
        <begin position="654"/>
        <end position="970"/>
    </location>
</feature>
<dbReference type="PANTHER" id="PTHR22891">
    <property type="entry name" value="EUKARYOTIC TRANSLATION INITIATION FACTOR 2C"/>
    <property type="match status" value="1"/>
</dbReference>
<evidence type="ECO:0000259" key="2">
    <source>
        <dbReference type="PROSITE" id="PS50822"/>
    </source>
</evidence>
<protein>
    <recommendedName>
        <fullName evidence="2">Piwi domain-containing protein</fullName>
    </recommendedName>
</protein>
<dbReference type="SUPFAM" id="SSF101690">
    <property type="entry name" value="PAZ domain"/>
    <property type="match status" value="1"/>
</dbReference>
<dbReference type="InterPro" id="IPR036085">
    <property type="entry name" value="PAZ_dom_sf"/>
</dbReference>
<evidence type="ECO:0000313" key="3">
    <source>
        <dbReference type="EMBL" id="KDB26088.1"/>
    </source>
</evidence>
<dbReference type="GO" id="GO:0003723">
    <property type="term" value="F:RNA binding"/>
    <property type="evidence" value="ECO:0007669"/>
    <property type="project" value="InterPro"/>
</dbReference>
<dbReference type="SUPFAM" id="SSF53098">
    <property type="entry name" value="Ribonuclease H-like"/>
    <property type="match status" value="1"/>
</dbReference>
<dbReference type="Pfam" id="PF08699">
    <property type="entry name" value="ArgoL1"/>
    <property type="match status" value="1"/>
</dbReference>
<dbReference type="EMBL" id="AOKY01000160">
    <property type="protein sequence ID" value="KDB26088.1"/>
    <property type="molecule type" value="Genomic_DNA"/>
</dbReference>
<dbReference type="PROSITE" id="PS50822">
    <property type="entry name" value="PIWI"/>
    <property type="match status" value="1"/>
</dbReference>
<organism evidence="3 4">
    <name type="scientific">Trichophyton interdigitale (strain MR816)</name>
    <dbReference type="NCBI Taxonomy" id="1215338"/>
    <lineage>
        <taxon>Eukaryota</taxon>
        <taxon>Fungi</taxon>
        <taxon>Dikarya</taxon>
        <taxon>Ascomycota</taxon>
        <taxon>Pezizomycotina</taxon>
        <taxon>Eurotiomycetes</taxon>
        <taxon>Eurotiomycetidae</taxon>
        <taxon>Onygenales</taxon>
        <taxon>Arthrodermataceae</taxon>
        <taxon>Trichophyton</taxon>
    </lineage>
</organism>
<reference evidence="3 4" key="1">
    <citation type="submission" date="2014-02" db="EMBL/GenBank/DDBJ databases">
        <title>The Genome Sequence of Trichophyton interdigitale MR816.</title>
        <authorList>
            <consortium name="The Broad Institute Genomics Platform"/>
            <person name="Cuomo C.A."/>
            <person name="White T.C."/>
            <person name="Graser Y."/>
            <person name="Martinez-Rossi N."/>
            <person name="Heitman J."/>
            <person name="Young S.K."/>
            <person name="Zeng Q."/>
            <person name="Gargeya S."/>
            <person name="Abouelleil A."/>
            <person name="Alvarado L."/>
            <person name="Chapman S.B."/>
            <person name="Gainer-Dewar J."/>
            <person name="Goldberg J."/>
            <person name="Griggs A."/>
            <person name="Gujja S."/>
            <person name="Hansen M."/>
            <person name="Howarth C."/>
            <person name="Imamovic A."/>
            <person name="Larimer J."/>
            <person name="Martinez D."/>
            <person name="Murphy C."/>
            <person name="Pearson M.D."/>
            <person name="Persinoti G."/>
            <person name="Poon T."/>
            <person name="Priest M."/>
            <person name="Roberts A.D."/>
            <person name="Saif S."/>
            <person name="Shea T.D."/>
            <person name="Sykes S.N."/>
            <person name="Wortman J."/>
            <person name="Nusbaum C."/>
            <person name="Birren B."/>
        </authorList>
    </citation>
    <scope>NUCLEOTIDE SEQUENCE [LARGE SCALE GENOMIC DNA]</scope>
    <source>
        <strain evidence="3 4">MR816</strain>
    </source>
</reference>
<dbReference type="Pfam" id="PF16486">
    <property type="entry name" value="ArgoN"/>
    <property type="match status" value="1"/>
</dbReference>
<evidence type="ECO:0000256" key="1">
    <source>
        <dbReference type="SAM" id="MobiDB-lite"/>
    </source>
</evidence>
<sequence>MSERGGYRGRGRGGGDRGDRGGGRGRGGGGRGGRGGRGGGDFDGGGRGGRGGGDFDGGRGRGSFTGGRGRGGGGRGRGGSPSIYGEGHPVPPPDAEVQKIEDTYIKQRKGLSLDTLKLSQAFPLRPAYGTRGNPVVLWANYFPLVPKTSITLYRYTVNVGVEGKQPPGYRKLKRIFEILLEDHLSSFQGHIATDFKATLISTVSLDLTSESFEVAYRDELDAVAEPNAPRYPLRIIEIAPLILDDLLKFLRSPGADAFGHSKEEYLQALNIVTGHFPKISEDTFNVGPNKHFKTKTKDIFDLGGGLNAYRGYFVSTRAATSRLLVNVQVKHTTCFYDGPLVNLMESTHNLFGLKQMNNLLKGVKISVTHLPPKTNKKGESVNRQKTILGLATAKDGASCEFPPKVEHSGAGPADVQFYISGSEHFETGYHSVYDYFKVRYKLDLDMRSPVVNIGTLANPSYLPAEVCIIEPGQSIRSKLSPAQTQKMISFAVRRPKENAEAIVNHGAQIIGATLHPQATDTMGISFTPKLITVPGRVLSNPSVRYKGQGVASIRSGSWNLNNLTFRVPGAPLKDWAYVVIGDGHVPSGPDRAVSDFINVARAQGLTLSPPLKSGGNSDGFAWVVNYRDPGNVEKNVDEMFRRIKSNANLKNARLLLVILPNDNPTVYKRIKLNGEVFYGIQTVCVIMSKFIKSSNVQYHANVAMKFNLKLGGTNHVLDDSKMGIIAGGKTMVVGIDVTHPAPGSSETAPSVAGMVASIDKTLGQWPAILRLQREAKQEMVDDLTDMLKSRLRLWHKKHGVYPENILVYRDGVSEGQYGKVLHEEHPRLLRACKELYTGGVTAKLPRMTIIVVGKRHNTRFYPTKAEDSEKDNARCGTVVDRGVTETRNWDFFLQAHTALQGTARPAHYYVVLDEIFSRRQNPAYPTVADELEDLTHNMCYLFARATKAVSICPPAYYADLVCERARAYLNYFYDENLSQKSGSASVASAKHLQPHPNVIDTMFYM</sequence>
<dbReference type="OMA" id="RVRITHI"/>
<dbReference type="Pfam" id="PF02170">
    <property type="entry name" value="PAZ"/>
    <property type="match status" value="1"/>
</dbReference>
<dbReference type="Pfam" id="PF02171">
    <property type="entry name" value="Piwi"/>
    <property type="match status" value="1"/>
</dbReference>
<dbReference type="InterPro" id="IPR032472">
    <property type="entry name" value="ArgoL2"/>
</dbReference>
<dbReference type="AlphaFoldDB" id="A0A059JEI7"/>
<dbReference type="Gene3D" id="3.40.50.2300">
    <property type="match status" value="1"/>
</dbReference>
<dbReference type="Pfam" id="PF16488">
    <property type="entry name" value="ArgoL2"/>
    <property type="match status" value="1"/>
</dbReference>
<dbReference type="CDD" id="cd04657">
    <property type="entry name" value="Piwi_ago-like"/>
    <property type="match status" value="1"/>
</dbReference>
<comment type="caution">
    <text evidence="3">The sequence shown here is derived from an EMBL/GenBank/DDBJ whole genome shotgun (WGS) entry which is preliminary data.</text>
</comment>
<dbReference type="STRING" id="1215338.A0A059JEI7"/>
<dbReference type="InterPro" id="IPR032474">
    <property type="entry name" value="Argonaute_N"/>
</dbReference>
<accession>A0A059JEI7</accession>
<dbReference type="InterPro" id="IPR012337">
    <property type="entry name" value="RNaseH-like_sf"/>
</dbReference>
<name>A0A059JEI7_TRIIM</name>
<dbReference type="Gene3D" id="2.170.260.10">
    <property type="entry name" value="paz domain"/>
    <property type="match status" value="1"/>
</dbReference>
<gene>
    <name evidence="3" type="ORF">H109_02095</name>
</gene>
<dbReference type="SMART" id="SM01163">
    <property type="entry name" value="DUF1785"/>
    <property type="match status" value="1"/>
</dbReference>
<dbReference type="HOGENOM" id="CLU_004544_4_1_1"/>
<dbReference type="InterPro" id="IPR003100">
    <property type="entry name" value="PAZ_dom"/>
</dbReference>
<evidence type="ECO:0000313" key="4">
    <source>
        <dbReference type="Proteomes" id="UP000024533"/>
    </source>
</evidence>
<dbReference type="SMART" id="SM00950">
    <property type="entry name" value="Piwi"/>
    <property type="match status" value="1"/>
</dbReference>
<dbReference type="InterPro" id="IPR036397">
    <property type="entry name" value="RNaseH_sf"/>
</dbReference>
<dbReference type="InterPro" id="IPR014811">
    <property type="entry name" value="ArgoL1"/>
</dbReference>
<feature type="compositionally biased region" description="Basic and acidic residues" evidence="1">
    <location>
        <begin position="13"/>
        <end position="22"/>
    </location>
</feature>
<dbReference type="Gene3D" id="3.30.420.10">
    <property type="entry name" value="Ribonuclease H-like superfamily/Ribonuclease H"/>
    <property type="match status" value="1"/>
</dbReference>
<dbReference type="OrthoDB" id="10252740at2759"/>
<proteinExistence type="predicted"/>
<dbReference type="InterPro" id="IPR003165">
    <property type="entry name" value="Piwi"/>
</dbReference>
<dbReference type="CDD" id="cd02846">
    <property type="entry name" value="PAZ_argonaute_like"/>
    <property type="match status" value="1"/>
</dbReference>
<keyword evidence="4" id="KW-1185">Reference proteome</keyword>
<feature type="compositionally biased region" description="Gly residues" evidence="1">
    <location>
        <begin position="24"/>
        <end position="79"/>
    </location>
</feature>
<dbReference type="Proteomes" id="UP000024533">
    <property type="component" value="Unassembled WGS sequence"/>
</dbReference>
<dbReference type="InterPro" id="IPR045246">
    <property type="entry name" value="Piwi_ago-like"/>
</dbReference>